<dbReference type="SUPFAM" id="SSF56059">
    <property type="entry name" value="Glutathione synthetase ATP-binding domain-like"/>
    <property type="match status" value="1"/>
</dbReference>
<dbReference type="GO" id="GO:0005524">
    <property type="term" value="F:ATP binding"/>
    <property type="evidence" value="ECO:0007669"/>
    <property type="project" value="InterPro"/>
</dbReference>
<accession>A0AA35T9C3</accession>
<dbReference type="InterPro" id="IPR015813">
    <property type="entry name" value="Pyrv/PenolPyrv_kinase-like_dom"/>
</dbReference>
<dbReference type="GO" id="GO:0006104">
    <property type="term" value="P:succinyl-CoA metabolic process"/>
    <property type="evidence" value="ECO:0007669"/>
    <property type="project" value="TreeGrafter"/>
</dbReference>
<dbReference type="GO" id="GO:0005829">
    <property type="term" value="C:cytosol"/>
    <property type="evidence" value="ECO:0007669"/>
    <property type="project" value="TreeGrafter"/>
</dbReference>
<dbReference type="InterPro" id="IPR013650">
    <property type="entry name" value="ATP-grasp_succ-CoA_synth-type"/>
</dbReference>
<dbReference type="FunFam" id="3.30.1490.20:FF:000002">
    <property type="entry name" value="Succinate--CoA ligase [ADP-forming] subunit beta"/>
    <property type="match status" value="1"/>
</dbReference>
<evidence type="ECO:0000313" key="3">
    <source>
        <dbReference type="EMBL" id="CAI8043843.1"/>
    </source>
</evidence>
<feature type="compositionally biased region" description="Gly residues" evidence="1">
    <location>
        <begin position="53"/>
        <end position="71"/>
    </location>
</feature>
<protein>
    <submittedName>
        <fullName evidence="3">Probable malate--CoA ligase subunit beta</fullName>
    </submittedName>
</protein>
<dbReference type="GO" id="GO:0042709">
    <property type="term" value="C:succinate-CoA ligase complex"/>
    <property type="evidence" value="ECO:0007669"/>
    <property type="project" value="TreeGrafter"/>
</dbReference>
<comment type="caution">
    <text evidence="3">The sequence shown here is derived from an EMBL/GenBank/DDBJ whole genome shotgun (WGS) entry which is preliminary data.</text>
</comment>
<feature type="region of interest" description="Disordered" evidence="1">
    <location>
        <begin position="46"/>
        <end position="103"/>
    </location>
</feature>
<dbReference type="Proteomes" id="UP001174909">
    <property type="component" value="Unassembled WGS sequence"/>
</dbReference>
<evidence type="ECO:0000256" key="1">
    <source>
        <dbReference type="SAM" id="MobiDB-lite"/>
    </source>
</evidence>
<sequence length="414" mass="43484">MYRDLIDVVEQAGAHLDTILIPKVGVPGDVYTVDALLTQLEQALGLSPPDRCGGSGGDRSGDGQCRGGGGVEPAAGGAALRGGGLRGVVPGPDDHHRRAQSRLSGRPVALGAVPHAGGLPRQWAKAIDGPFGDFGDPEGFTAGARRAAALGYDGKWAIHPAQIDLANEVFTPPESEVDQARRVLRALEEAAAAGRGAAQLDGRMIDAASARMARNQRVIEPDRTSGAGARTQGGAFMEIHEYQAKAILADYGVAIPEGGLAYSPEQATYRASEIGGERWVVKAQVHCGDRGQAGGIKICSHEREIWEAADELLGKRLVTPQTGEQGKGVYRLYVEAPSSSERELYLGFVLDRAAERVMVVALSRRGMESKMIRDPAIDVSSCGVNVEQLSELQAVRGPGEIAFAGAVSDAISLV</sequence>
<proteinExistence type="predicted"/>
<name>A0AA35T9C3_GEOBA</name>
<dbReference type="GO" id="GO:0006099">
    <property type="term" value="P:tricarboxylic acid cycle"/>
    <property type="evidence" value="ECO:0007669"/>
    <property type="project" value="TreeGrafter"/>
</dbReference>
<dbReference type="SUPFAM" id="SSF51621">
    <property type="entry name" value="Phosphoenolpyruvate/pyruvate domain"/>
    <property type="match status" value="1"/>
</dbReference>
<dbReference type="AlphaFoldDB" id="A0AA35T9C3"/>
<keyword evidence="4" id="KW-1185">Reference proteome</keyword>
<keyword evidence="3" id="KW-0436">Ligase</keyword>
<evidence type="ECO:0000313" key="4">
    <source>
        <dbReference type="Proteomes" id="UP001174909"/>
    </source>
</evidence>
<dbReference type="PANTHER" id="PTHR11815:SF10">
    <property type="entry name" value="SUCCINATE--COA LIGASE [GDP-FORMING] SUBUNIT BETA, MITOCHONDRIAL"/>
    <property type="match status" value="1"/>
</dbReference>
<dbReference type="Gene3D" id="3.30.1490.20">
    <property type="entry name" value="ATP-grasp fold, A domain"/>
    <property type="match status" value="1"/>
</dbReference>
<dbReference type="EMBL" id="CASHTH010003359">
    <property type="protein sequence ID" value="CAI8043843.1"/>
    <property type="molecule type" value="Genomic_DNA"/>
</dbReference>
<dbReference type="Pfam" id="PF08442">
    <property type="entry name" value="ATP-grasp_2"/>
    <property type="match status" value="1"/>
</dbReference>
<dbReference type="InterPro" id="IPR040442">
    <property type="entry name" value="Pyrv_kinase-like_dom_sf"/>
</dbReference>
<dbReference type="InterPro" id="IPR013815">
    <property type="entry name" value="ATP_grasp_subdomain_1"/>
</dbReference>
<evidence type="ECO:0000259" key="2">
    <source>
        <dbReference type="Pfam" id="PF08442"/>
    </source>
</evidence>
<gene>
    <name evidence="3" type="ORF">GBAR_LOCUS24333</name>
</gene>
<dbReference type="Gene3D" id="3.20.20.60">
    <property type="entry name" value="Phosphoenolpyruvate-binding domains"/>
    <property type="match status" value="2"/>
</dbReference>
<dbReference type="GO" id="GO:0004775">
    <property type="term" value="F:succinate-CoA ligase (ADP-forming) activity"/>
    <property type="evidence" value="ECO:0007669"/>
    <property type="project" value="TreeGrafter"/>
</dbReference>
<organism evidence="3 4">
    <name type="scientific">Geodia barretti</name>
    <name type="common">Barrett's horny sponge</name>
    <dbReference type="NCBI Taxonomy" id="519541"/>
    <lineage>
        <taxon>Eukaryota</taxon>
        <taxon>Metazoa</taxon>
        <taxon>Porifera</taxon>
        <taxon>Demospongiae</taxon>
        <taxon>Heteroscleromorpha</taxon>
        <taxon>Tetractinellida</taxon>
        <taxon>Astrophorina</taxon>
        <taxon>Geodiidae</taxon>
        <taxon>Geodia</taxon>
    </lineage>
</organism>
<dbReference type="PANTHER" id="PTHR11815">
    <property type="entry name" value="SUCCINYL-COA SYNTHETASE BETA CHAIN"/>
    <property type="match status" value="1"/>
</dbReference>
<dbReference type="Gene3D" id="3.30.470.20">
    <property type="entry name" value="ATP-grasp fold, B domain"/>
    <property type="match status" value="1"/>
</dbReference>
<feature type="domain" description="ATP-grasp fold succinyl-CoA synthetase-type" evidence="2">
    <location>
        <begin position="239"/>
        <end position="368"/>
    </location>
</feature>
<reference evidence="3" key="1">
    <citation type="submission" date="2023-03" db="EMBL/GenBank/DDBJ databases">
        <authorList>
            <person name="Steffen K."/>
            <person name="Cardenas P."/>
        </authorList>
    </citation>
    <scope>NUCLEOTIDE SEQUENCE</scope>
</reference>